<evidence type="ECO:0000256" key="5">
    <source>
        <dbReference type="ARBA" id="ARBA00022553"/>
    </source>
</evidence>
<keyword evidence="16" id="KW-0675">Receptor</keyword>
<organism evidence="20 21">
    <name type="scientific">Microvirga flocculans</name>
    <dbReference type="NCBI Taxonomy" id="217168"/>
    <lineage>
        <taxon>Bacteria</taxon>
        <taxon>Pseudomonadati</taxon>
        <taxon>Pseudomonadota</taxon>
        <taxon>Alphaproteobacteria</taxon>
        <taxon>Hyphomicrobiales</taxon>
        <taxon>Methylobacteriaceae</taxon>
        <taxon>Microvirga</taxon>
    </lineage>
</organism>
<dbReference type="NCBIfam" id="TIGR00229">
    <property type="entry name" value="sensory_box"/>
    <property type="match status" value="2"/>
</dbReference>
<dbReference type="InterPro" id="IPR001610">
    <property type="entry name" value="PAC"/>
</dbReference>
<gene>
    <name evidence="20" type="ORF">GGR34_003118</name>
</gene>
<evidence type="ECO:0000256" key="13">
    <source>
        <dbReference type="ARBA" id="ARBA00022840"/>
    </source>
</evidence>
<evidence type="ECO:0000256" key="8">
    <source>
        <dbReference type="ARBA" id="ARBA00022643"/>
    </source>
</evidence>
<evidence type="ECO:0000256" key="10">
    <source>
        <dbReference type="ARBA" id="ARBA00022737"/>
    </source>
</evidence>
<evidence type="ECO:0000256" key="9">
    <source>
        <dbReference type="ARBA" id="ARBA00022679"/>
    </source>
</evidence>
<evidence type="ECO:0000313" key="20">
    <source>
        <dbReference type="EMBL" id="MBB4041441.1"/>
    </source>
</evidence>
<dbReference type="InterPro" id="IPR003018">
    <property type="entry name" value="GAF"/>
</dbReference>
<feature type="region of interest" description="Disordered" evidence="17">
    <location>
        <begin position="1"/>
        <end position="36"/>
    </location>
</feature>
<dbReference type="InterPro" id="IPR000014">
    <property type="entry name" value="PAS"/>
</dbReference>
<dbReference type="PROSITE" id="PS50113">
    <property type="entry name" value="PAC"/>
    <property type="match status" value="3"/>
</dbReference>
<evidence type="ECO:0000256" key="14">
    <source>
        <dbReference type="ARBA" id="ARBA00022991"/>
    </source>
</evidence>
<dbReference type="InterPro" id="IPR000700">
    <property type="entry name" value="PAS-assoc_C"/>
</dbReference>
<dbReference type="GO" id="GO:0004673">
    <property type="term" value="F:protein histidine kinase activity"/>
    <property type="evidence" value="ECO:0007669"/>
    <property type="project" value="UniProtKB-EC"/>
</dbReference>
<dbReference type="InterPro" id="IPR013655">
    <property type="entry name" value="PAS_fold_3"/>
</dbReference>
<proteinExistence type="predicted"/>
<dbReference type="Pfam" id="PF07536">
    <property type="entry name" value="HWE_HK"/>
    <property type="match status" value="1"/>
</dbReference>
<dbReference type="InterPro" id="IPR035965">
    <property type="entry name" value="PAS-like_dom_sf"/>
</dbReference>
<dbReference type="Gene3D" id="3.30.450.20">
    <property type="entry name" value="PAS domain"/>
    <property type="match status" value="3"/>
</dbReference>
<evidence type="ECO:0000259" key="18">
    <source>
        <dbReference type="PROSITE" id="PS50112"/>
    </source>
</evidence>
<evidence type="ECO:0000256" key="17">
    <source>
        <dbReference type="SAM" id="MobiDB-lite"/>
    </source>
</evidence>
<keyword evidence="21" id="KW-1185">Reference proteome</keyword>
<reference evidence="20 21" key="1">
    <citation type="submission" date="2020-08" db="EMBL/GenBank/DDBJ databases">
        <title>Genomic Encyclopedia of Type Strains, Phase IV (KMG-IV): sequencing the most valuable type-strain genomes for metagenomic binning, comparative biology and taxonomic classification.</title>
        <authorList>
            <person name="Goeker M."/>
        </authorList>
    </citation>
    <scope>NUCLEOTIDE SEQUENCE [LARGE SCALE GENOMIC DNA]</scope>
    <source>
        <strain evidence="20 21">DSM 15743</strain>
    </source>
</reference>
<comment type="caution">
    <text evidence="20">The sequence shown here is derived from an EMBL/GenBank/DDBJ whole genome shotgun (WGS) entry which is preliminary data.</text>
</comment>
<accession>A0A7W6IHX2</accession>
<sequence>MAKKVEVPQFPRTAAAAAERKADLQEKGPSMTGTEPLAHGAALRLALELGRLGSWERDLVTNEVTATPICKAHLGLSPDEPLTYETLKKLQHPGDIERINQAVTYALATRSDFNIEHRIVRPDGRIGRILVRGTPILEAGRPVRLVGVTQDITERERAKEELQDSKRRQDYLLKLNHQLQGFKDPFAIMEATAQSIGQLLKVDSVGYGEVDTGRGVVLVEREWSRGAISNEGRAYRLQEFLHGMIDDSKEGQILTIDDIATDPRTGSPELQNFYSTINARAVLTVPLLKEGRIAAILYAISSAPRAWSDDDVALVEDVARRSWTAVERLRAERSLHETEFRFRRFTEALPGFAWIATPELELIYYVNEQHWFEFSGLSREQTLGHGWLSIVHPEDLARIMEDAKNATEDVLEAEMRYRAIDGTYHWHLVRVGSLYGPDGDFRGKIGTSINIHRLKETEAALRQSEERLALAQRAARIGVFDWDVANGAITWMPEQERLFEIAPDSFEGTYEGWSSRVHPADVQAFEQNFREAVARRDQELSFFYRIPLQDGSFRHVEGSMVIFYGQNGSPSRIIGVNIDVTKHKQADERQQLLIRELHHRVKNTLATVQAIVGSTARTASSIDEFYQGFVGRIVSLARTHNLLTEDLWQKAALSDLIQTELGPYEDEARNRIVIDGPHVELPSEAAVPIGMAIHELTTNAAKHGALSTFGGQVEVRWRIEPGAERPLLHFAWTEKGGPRVSPPTRQGFGSRLLQRVLATQLQADVAMNFPEEGLRFTMTMPLPGEIPIFNAEK</sequence>
<dbReference type="InterPro" id="IPR029016">
    <property type="entry name" value="GAF-like_dom_sf"/>
</dbReference>
<dbReference type="Pfam" id="PF01590">
    <property type="entry name" value="GAF"/>
    <property type="match status" value="1"/>
</dbReference>
<dbReference type="RefSeq" id="WP_183501398.1">
    <property type="nucleotide sequence ID" value="NZ_JACIDC010000011.1"/>
</dbReference>
<keyword evidence="13" id="KW-0067">ATP-binding</keyword>
<keyword evidence="8" id="KW-0288">FMN</keyword>
<dbReference type="GO" id="GO:0009881">
    <property type="term" value="F:photoreceptor activity"/>
    <property type="evidence" value="ECO:0007669"/>
    <property type="project" value="UniProtKB-KW"/>
</dbReference>
<keyword evidence="6" id="KW-0716">Sensory transduction</keyword>
<dbReference type="SMART" id="SM00065">
    <property type="entry name" value="GAF"/>
    <property type="match status" value="1"/>
</dbReference>
<dbReference type="EC" id="2.7.13.3" evidence="2"/>
<feature type="domain" description="PAS" evidence="18">
    <location>
        <begin position="373"/>
        <end position="414"/>
    </location>
</feature>
<dbReference type="Gene3D" id="2.10.70.100">
    <property type="match status" value="2"/>
</dbReference>
<evidence type="ECO:0000313" key="21">
    <source>
        <dbReference type="Proteomes" id="UP000519439"/>
    </source>
</evidence>
<dbReference type="InterPro" id="IPR036890">
    <property type="entry name" value="HATPase_C_sf"/>
</dbReference>
<dbReference type="SUPFAM" id="SSF55785">
    <property type="entry name" value="PYP-like sensor domain (PAS domain)"/>
    <property type="match status" value="3"/>
</dbReference>
<dbReference type="SUPFAM" id="SSF55781">
    <property type="entry name" value="GAF domain-like"/>
    <property type="match status" value="1"/>
</dbReference>
<dbReference type="Proteomes" id="UP000519439">
    <property type="component" value="Unassembled WGS sequence"/>
</dbReference>
<evidence type="ECO:0000256" key="7">
    <source>
        <dbReference type="ARBA" id="ARBA00022630"/>
    </source>
</evidence>
<keyword evidence="12" id="KW-0418">Kinase</keyword>
<name>A0A7W6IHX2_9HYPH</name>
<evidence type="ECO:0000256" key="15">
    <source>
        <dbReference type="ARBA" id="ARBA00023026"/>
    </source>
</evidence>
<feature type="domain" description="PAC" evidence="19">
    <location>
        <begin position="113"/>
        <end position="164"/>
    </location>
</feature>
<dbReference type="CDD" id="cd00130">
    <property type="entry name" value="PAS"/>
    <property type="match status" value="3"/>
</dbReference>
<evidence type="ECO:0000256" key="11">
    <source>
        <dbReference type="ARBA" id="ARBA00022741"/>
    </source>
</evidence>
<dbReference type="SMART" id="SM00086">
    <property type="entry name" value="PAC"/>
    <property type="match status" value="3"/>
</dbReference>
<dbReference type="Pfam" id="PF08447">
    <property type="entry name" value="PAS_3"/>
    <property type="match status" value="3"/>
</dbReference>
<evidence type="ECO:0000256" key="4">
    <source>
        <dbReference type="ARBA" id="ARBA00022543"/>
    </source>
</evidence>
<keyword evidence="10" id="KW-0677">Repeat</keyword>
<keyword evidence="5" id="KW-0597">Phosphoprotein</keyword>
<evidence type="ECO:0000256" key="2">
    <source>
        <dbReference type="ARBA" id="ARBA00012438"/>
    </source>
</evidence>
<evidence type="ECO:0000256" key="16">
    <source>
        <dbReference type="ARBA" id="ARBA00023170"/>
    </source>
</evidence>
<keyword evidence="11" id="KW-0547">Nucleotide-binding</keyword>
<dbReference type="EMBL" id="JACIDC010000011">
    <property type="protein sequence ID" value="MBB4041441.1"/>
    <property type="molecule type" value="Genomic_DNA"/>
</dbReference>
<evidence type="ECO:0000256" key="1">
    <source>
        <dbReference type="ARBA" id="ARBA00000085"/>
    </source>
</evidence>
<keyword evidence="9" id="KW-0808">Transferase</keyword>
<dbReference type="PANTHER" id="PTHR41523">
    <property type="entry name" value="TWO-COMPONENT SYSTEM SENSOR PROTEIN"/>
    <property type="match status" value="1"/>
</dbReference>
<evidence type="ECO:0000256" key="6">
    <source>
        <dbReference type="ARBA" id="ARBA00022606"/>
    </source>
</evidence>
<keyword evidence="15" id="KW-0843">Virulence</keyword>
<evidence type="ECO:0000256" key="3">
    <source>
        <dbReference type="ARBA" id="ARBA00021740"/>
    </source>
</evidence>
<dbReference type="SMART" id="SM00911">
    <property type="entry name" value="HWE_HK"/>
    <property type="match status" value="1"/>
</dbReference>
<evidence type="ECO:0000256" key="12">
    <source>
        <dbReference type="ARBA" id="ARBA00022777"/>
    </source>
</evidence>
<dbReference type="Gene3D" id="3.30.450.40">
    <property type="match status" value="1"/>
</dbReference>
<keyword evidence="14" id="KW-0157">Chromophore</keyword>
<feature type="domain" description="PAC" evidence="19">
    <location>
        <begin position="411"/>
        <end position="463"/>
    </location>
</feature>
<comment type="catalytic activity">
    <reaction evidence="1">
        <text>ATP + protein L-histidine = ADP + protein N-phospho-L-histidine.</text>
        <dbReference type="EC" id="2.7.13.3"/>
    </reaction>
</comment>
<dbReference type="SMART" id="SM00091">
    <property type="entry name" value="PAS"/>
    <property type="match status" value="3"/>
</dbReference>
<dbReference type="PANTHER" id="PTHR41523:SF7">
    <property type="entry name" value="HISTIDINE KINASE"/>
    <property type="match status" value="1"/>
</dbReference>
<dbReference type="PROSITE" id="PS50112">
    <property type="entry name" value="PAS"/>
    <property type="match status" value="1"/>
</dbReference>
<dbReference type="GO" id="GO:0005524">
    <property type="term" value="F:ATP binding"/>
    <property type="evidence" value="ECO:0007669"/>
    <property type="project" value="UniProtKB-KW"/>
</dbReference>
<feature type="domain" description="PAC" evidence="19">
    <location>
        <begin position="536"/>
        <end position="592"/>
    </location>
</feature>
<dbReference type="Gene3D" id="3.30.565.10">
    <property type="entry name" value="Histidine kinase-like ATPase, C-terminal domain"/>
    <property type="match status" value="1"/>
</dbReference>
<keyword evidence="4" id="KW-0600">Photoreceptor protein</keyword>
<dbReference type="AlphaFoldDB" id="A0A7W6IHX2"/>
<keyword evidence="7" id="KW-0285">Flavoprotein</keyword>
<evidence type="ECO:0000259" key="19">
    <source>
        <dbReference type="PROSITE" id="PS50113"/>
    </source>
</evidence>
<dbReference type="InterPro" id="IPR011102">
    <property type="entry name" value="Sig_transdc_His_kinase_HWE"/>
</dbReference>
<protein>
    <recommendedName>
        <fullName evidence="3">Blue-light-activated histidine kinase</fullName>
        <ecNumber evidence="2">2.7.13.3</ecNumber>
    </recommendedName>
</protein>